<feature type="transmembrane region" description="Helical" evidence="1">
    <location>
        <begin position="12"/>
        <end position="30"/>
    </location>
</feature>
<keyword evidence="1" id="KW-0812">Transmembrane</keyword>
<dbReference type="EMBL" id="CP016907">
    <property type="protein sequence ID" value="AOC96878.1"/>
    <property type="molecule type" value="Genomic_DNA"/>
</dbReference>
<feature type="transmembrane region" description="Helical" evidence="1">
    <location>
        <begin position="72"/>
        <end position="89"/>
    </location>
</feature>
<feature type="transmembrane region" description="Helical" evidence="1">
    <location>
        <begin position="36"/>
        <end position="54"/>
    </location>
</feature>
<evidence type="ECO:0000313" key="3">
    <source>
        <dbReference type="Proteomes" id="UP000093276"/>
    </source>
</evidence>
<reference evidence="2 3" key="1">
    <citation type="submission" date="2016-08" db="EMBL/GenBank/DDBJ databases">
        <title>Complete genome sequence of Flavobacterium johnsoniae strain GSE09, a volatile-producing biocontrol agent isolated from cucumber (Cucumis sativus).</title>
        <authorList>
            <person name="Jeong J.-J."/>
            <person name="Oh J.Y."/>
            <person name="Jim Y.J."/>
            <person name="Sang M.K."/>
            <person name="Kim K.D."/>
        </authorList>
    </citation>
    <scope>NUCLEOTIDE SEQUENCE [LARGE SCALE GENOMIC DNA]</scope>
    <source>
        <strain evidence="2 3">GSE09</strain>
    </source>
</reference>
<dbReference type="AlphaFoldDB" id="A0AAC9GJW2"/>
<evidence type="ECO:0000313" key="2">
    <source>
        <dbReference type="EMBL" id="AOC96878.1"/>
    </source>
</evidence>
<sequence length="94" mass="11445">MNIMIKKILTPATIAIFLWGSILLLINQYYYEYVRYYLYISIIVIFPIMIWNLIKQWKKDKVEETKEFKSSIFRMLIMAVVMIVIFFITKQNHI</sequence>
<name>A0AAC9GJW2_9FLAO</name>
<accession>A0AAC9GJW2</accession>
<keyword evidence="1" id="KW-0472">Membrane</keyword>
<organism evidence="2 3">
    <name type="scientific">Flavobacterium anhuiense</name>
    <dbReference type="NCBI Taxonomy" id="459526"/>
    <lineage>
        <taxon>Bacteria</taxon>
        <taxon>Pseudomonadati</taxon>
        <taxon>Bacteroidota</taxon>
        <taxon>Flavobacteriia</taxon>
        <taxon>Flavobacteriales</taxon>
        <taxon>Flavobacteriaceae</taxon>
        <taxon>Flavobacterium</taxon>
    </lineage>
</organism>
<protein>
    <submittedName>
        <fullName evidence="2">Uncharacterized protein</fullName>
    </submittedName>
</protein>
<dbReference type="KEGG" id="fjg:BB050_03799"/>
<gene>
    <name evidence="2" type="ORF">BB050_03799</name>
</gene>
<proteinExistence type="predicted"/>
<dbReference type="Proteomes" id="UP000093276">
    <property type="component" value="Chromosome"/>
</dbReference>
<evidence type="ECO:0000256" key="1">
    <source>
        <dbReference type="SAM" id="Phobius"/>
    </source>
</evidence>
<keyword evidence="1" id="KW-1133">Transmembrane helix</keyword>